<dbReference type="GeneID" id="20226626"/>
<feature type="compositionally biased region" description="Pro residues" evidence="2">
    <location>
        <begin position="511"/>
        <end position="522"/>
    </location>
</feature>
<reference evidence="5 6" key="1">
    <citation type="journal article" date="2011" name="Proc. Natl. Acad. Sci. U.S.A.">
        <title>Niche of harmful alga Aureococcus anophagefferens revealed through ecogenomics.</title>
        <authorList>
            <person name="Gobler C.J."/>
            <person name="Berry D.L."/>
            <person name="Dyhrman S.T."/>
            <person name="Wilhelm S.W."/>
            <person name="Salamov A."/>
            <person name="Lobanov A.V."/>
            <person name="Zhang Y."/>
            <person name="Collier J.L."/>
            <person name="Wurch L.L."/>
            <person name="Kustka A.B."/>
            <person name="Dill B.D."/>
            <person name="Shah M."/>
            <person name="VerBerkmoes N.C."/>
            <person name="Kuo A."/>
            <person name="Terry A."/>
            <person name="Pangilinan J."/>
            <person name="Lindquist E.A."/>
            <person name="Lucas S."/>
            <person name="Paulsen I.T."/>
            <person name="Hattenrath-Lehmann T.K."/>
            <person name="Talmage S.C."/>
            <person name="Walker E.A."/>
            <person name="Koch F."/>
            <person name="Burson A.M."/>
            <person name="Marcoval M.A."/>
            <person name="Tang Y.Z."/>
            <person name="Lecleir G.R."/>
            <person name="Coyne K.J."/>
            <person name="Berg G.M."/>
            <person name="Bertrand E.M."/>
            <person name="Saito M.A."/>
            <person name="Gladyshev V.N."/>
            <person name="Grigoriev I.V."/>
        </authorList>
    </citation>
    <scope>NUCLEOTIDE SEQUENCE [LARGE SCALE GENOMIC DNA]</scope>
    <source>
        <strain evidence="6">CCMP 1984</strain>
    </source>
</reference>
<feature type="compositionally biased region" description="Basic and acidic residues" evidence="2">
    <location>
        <begin position="436"/>
        <end position="449"/>
    </location>
</feature>
<organism evidence="6">
    <name type="scientific">Aureococcus anophagefferens</name>
    <name type="common">Harmful bloom alga</name>
    <dbReference type="NCBI Taxonomy" id="44056"/>
    <lineage>
        <taxon>Eukaryota</taxon>
        <taxon>Sar</taxon>
        <taxon>Stramenopiles</taxon>
        <taxon>Ochrophyta</taxon>
        <taxon>Pelagophyceae</taxon>
        <taxon>Pelagomonadales</taxon>
        <taxon>Pelagomonadaceae</taxon>
        <taxon>Aureococcus</taxon>
    </lineage>
</organism>
<feature type="compositionally biased region" description="Acidic residues" evidence="2">
    <location>
        <begin position="666"/>
        <end position="704"/>
    </location>
</feature>
<evidence type="ECO:0000313" key="6">
    <source>
        <dbReference type="Proteomes" id="UP000002729"/>
    </source>
</evidence>
<dbReference type="RefSeq" id="XP_009042024.1">
    <property type="nucleotide sequence ID" value="XM_009043776.1"/>
</dbReference>
<dbReference type="PROSITE" id="PS50003">
    <property type="entry name" value="PH_DOMAIN"/>
    <property type="match status" value="1"/>
</dbReference>
<accession>F0YNN2</accession>
<dbReference type="SUPFAM" id="SSF50156">
    <property type="entry name" value="PDZ domain-like"/>
    <property type="match status" value="1"/>
</dbReference>
<dbReference type="PROSITE" id="PS50106">
    <property type="entry name" value="PDZ"/>
    <property type="match status" value="1"/>
</dbReference>
<proteinExistence type="predicted"/>
<dbReference type="InterPro" id="IPR036034">
    <property type="entry name" value="PDZ_sf"/>
</dbReference>
<feature type="region of interest" description="Disordered" evidence="2">
    <location>
        <begin position="576"/>
        <end position="737"/>
    </location>
</feature>
<dbReference type="AlphaFoldDB" id="F0YNN2"/>
<dbReference type="Gene3D" id="2.30.42.10">
    <property type="match status" value="1"/>
</dbReference>
<keyword evidence="6" id="KW-1185">Reference proteome</keyword>
<feature type="compositionally biased region" description="Low complexity" evidence="2">
    <location>
        <begin position="540"/>
        <end position="554"/>
    </location>
</feature>
<evidence type="ECO:0000256" key="2">
    <source>
        <dbReference type="SAM" id="MobiDB-lite"/>
    </source>
</evidence>
<sequence>MVGKSIAVRGTRTAPPSRRRRAAWQRAAIIESYELANPAMIDSGDVDVLLAKYAGGLGRLLQRVQVKYDLVALDGCLMYRKAPGARWKEVSAELHARGRLALYRCDGDEARRALRALAAFGGAADGVALPTGVSVVGWVDARTLASATARDEDGGRYPFVVQAGGETGLAVTLAARTSNERGAWLAALREVASYFRDLRREASKVRRAAALERRAVAESAAAQLQAEVARALELRAAGDDLARAGDAFGAREAYDGAERAAAAVAGLARVAELDPSLLALVEGEAKAAAAAARALDEAAPRESSLGEASVGEFAAALLESVGEAKEAAPAEAPVALEIAGDEGPLGMKLEPRAGGFVVLAVEGAGAAAAAGVRAGDVVVAVAGRSLAAEDWPEAGPPGPAIFKPRPLRLAVVRGEPSRASLADAAVDAAAGAAGDARARDPSEPSEPRSRAPSRASLADAAVEASGAPGDDDADAADEPRASLASAASSEPEHEHRPSFFYREQAPAAAEPAPPAAPVWPPPKEPEPAPVRDSVEALKNAPRSPAGWRARAAAAPAPPPVRDSVEALKNMPRDPEWGAQLRAAPPEPRCGRAPQKSTAVWPPPKAAEAPTVRESVDALAGAARPAWPPPAPAAGAPSAPAPRYGHWERESHSIWRGSVLLDGPPSDADENSDWGDDAIADDDDDAIGEPEDAGEDFAFDECDDDALTHGGWSDVSSMPDDAEDELGRPSFAGRTLDI</sequence>
<feature type="coiled-coil region" evidence="1">
    <location>
        <begin position="207"/>
        <end position="234"/>
    </location>
</feature>
<dbReference type="InParanoid" id="F0YNN2"/>
<evidence type="ECO:0000313" key="5">
    <source>
        <dbReference type="EMBL" id="EGB03263.1"/>
    </source>
</evidence>
<feature type="region of interest" description="Disordered" evidence="2">
    <location>
        <begin position="432"/>
        <end position="564"/>
    </location>
</feature>
<evidence type="ECO:0000259" key="4">
    <source>
        <dbReference type="PROSITE" id="PS50106"/>
    </source>
</evidence>
<gene>
    <name evidence="5" type="ORF">AURANDRAFT_68148</name>
</gene>
<feature type="compositionally biased region" description="Low complexity" evidence="2">
    <location>
        <begin position="632"/>
        <end position="641"/>
    </location>
</feature>
<name>F0YNN2_AURAN</name>
<evidence type="ECO:0008006" key="7">
    <source>
        <dbReference type="Google" id="ProtNLM"/>
    </source>
</evidence>
<dbReference type="InterPro" id="IPR001478">
    <property type="entry name" value="PDZ"/>
</dbReference>
<protein>
    <recommendedName>
        <fullName evidence="7">PDZ domain-containing protein</fullName>
    </recommendedName>
</protein>
<feature type="domain" description="PDZ" evidence="4">
    <location>
        <begin position="333"/>
        <end position="386"/>
    </location>
</feature>
<feature type="domain" description="PH" evidence="3">
    <location>
        <begin position="70"/>
        <end position="193"/>
    </location>
</feature>
<dbReference type="KEGG" id="aaf:AURANDRAFT_68148"/>
<dbReference type="InterPro" id="IPR001849">
    <property type="entry name" value="PH_domain"/>
</dbReference>
<dbReference type="Proteomes" id="UP000002729">
    <property type="component" value="Unassembled WGS sequence"/>
</dbReference>
<evidence type="ECO:0000259" key="3">
    <source>
        <dbReference type="PROSITE" id="PS50003"/>
    </source>
</evidence>
<evidence type="ECO:0000256" key="1">
    <source>
        <dbReference type="SAM" id="Coils"/>
    </source>
</evidence>
<dbReference type="EMBL" id="GL833179">
    <property type="protein sequence ID" value="EGB03263.1"/>
    <property type="molecule type" value="Genomic_DNA"/>
</dbReference>
<feature type="compositionally biased region" description="Low complexity" evidence="2">
    <location>
        <begin position="450"/>
        <end position="468"/>
    </location>
</feature>
<keyword evidence="1" id="KW-0175">Coiled coil</keyword>